<comment type="caution">
    <text evidence="2">The sequence shown here is derived from an EMBL/GenBank/DDBJ whole genome shotgun (WGS) entry which is preliminary data.</text>
</comment>
<proteinExistence type="predicted"/>
<evidence type="ECO:0000256" key="1">
    <source>
        <dbReference type="SAM" id="SignalP"/>
    </source>
</evidence>
<dbReference type="Proteomes" id="UP001310386">
    <property type="component" value="Unassembled WGS sequence"/>
</dbReference>
<evidence type="ECO:0000313" key="2">
    <source>
        <dbReference type="EMBL" id="MEB3101469.1"/>
    </source>
</evidence>
<feature type="signal peptide" evidence="1">
    <location>
        <begin position="1"/>
        <end position="24"/>
    </location>
</feature>
<keyword evidence="1" id="KW-0732">Signal</keyword>
<evidence type="ECO:0000313" key="3">
    <source>
        <dbReference type="Proteomes" id="UP001310386"/>
    </source>
</evidence>
<feature type="chain" id="PRO_5046197424" evidence="1">
    <location>
        <begin position="25"/>
        <end position="58"/>
    </location>
</feature>
<name>A0ABU5ZG47_9BACL</name>
<sequence length="58" mass="6190">MKKRGILITLALMLSLVGTSAVSAKNTQSLGYNIDPSITGNERAIVAKVMSSLDPEER</sequence>
<organism evidence="2 3">
    <name type="scientific">Ferviditalea candida</name>
    <dbReference type="NCBI Taxonomy" id="3108399"/>
    <lineage>
        <taxon>Bacteria</taxon>
        <taxon>Bacillati</taxon>
        <taxon>Bacillota</taxon>
        <taxon>Bacilli</taxon>
        <taxon>Bacillales</taxon>
        <taxon>Paenibacillaceae</taxon>
        <taxon>Ferviditalea</taxon>
    </lineage>
</organism>
<protein>
    <submittedName>
        <fullName evidence="2">Uncharacterized protein</fullName>
    </submittedName>
</protein>
<accession>A0ABU5ZG47</accession>
<gene>
    <name evidence="2" type="ORF">VF724_07300</name>
</gene>
<dbReference type="RefSeq" id="WP_371753587.1">
    <property type="nucleotide sequence ID" value="NZ_JAYJLD010000008.1"/>
</dbReference>
<keyword evidence="3" id="KW-1185">Reference proteome</keyword>
<reference evidence="2" key="1">
    <citation type="submission" date="2023-12" db="EMBL/GenBank/DDBJ databases">
        <title>Fervidustalea candida gen. nov., sp. nov., a novel member of the family Paenibacillaceae isolated from a geothermal area.</title>
        <authorList>
            <person name="Li W.-J."/>
            <person name="Jiao J.-Y."/>
            <person name="Chen Y."/>
        </authorList>
    </citation>
    <scope>NUCLEOTIDE SEQUENCE</scope>
    <source>
        <strain evidence="2">SYSU GA230002</strain>
    </source>
</reference>
<dbReference type="EMBL" id="JAYJLD010000008">
    <property type="protein sequence ID" value="MEB3101469.1"/>
    <property type="molecule type" value="Genomic_DNA"/>
</dbReference>